<dbReference type="Proteomes" id="UP000245946">
    <property type="component" value="Unassembled WGS sequence"/>
</dbReference>
<dbReference type="EMBL" id="KZ819301">
    <property type="protein sequence ID" value="PWN96005.1"/>
    <property type="molecule type" value="Genomic_DNA"/>
</dbReference>
<dbReference type="GeneID" id="37266498"/>
<organism evidence="2 3">
    <name type="scientific">Tilletiopsis washingtonensis</name>
    <dbReference type="NCBI Taxonomy" id="58919"/>
    <lineage>
        <taxon>Eukaryota</taxon>
        <taxon>Fungi</taxon>
        <taxon>Dikarya</taxon>
        <taxon>Basidiomycota</taxon>
        <taxon>Ustilaginomycotina</taxon>
        <taxon>Exobasidiomycetes</taxon>
        <taxon>Entylomatales</taxon>
        <taxon>Entylomatales incertae sedis</taxon>
        <taxon>Tilletiopsis</taxon>
    </lineage>
</organism>
<gene>
    <name evidence="2" type="ORF">FA09DRAFT_103048</name>
</gene>
<proteinExistence type="predicted"/>
<sequence length="158" mass="17588">MGSWCFPFPPRRPTVSLSIRLLSRPCFWPLPSHRYEPHTSSDTHHIQTHPGGAPTMPFQSTLSSWLVVPLAQCITLESSTKTVTEARGVGTERRRSTIDSFARRRMRIATGQGGESAHWPVLCRSAPPLHRHLRGPDQQRPHAGPHLDSATSFLAAEV</sequence>
<keyword evidence="3" id="KW-1185">Reference proteome</keyword>
<dbReference type="AlphaFoldDB" id="A0A316Z705"/>
<accession>A0A316Z705</accession>
<feature type="region of interest" description="Disordered" evidence="1">
    <location>
        <begin position="131"/>
        <end position="158"/>
    </location>
</feature>
<evidence type="ECO:0000313" key="2">
    <source>
        <dbReference type="EMBL" id="PWN96005.1"/>
    </source>
</evidence>
<reference evidence="2 3" key="1">
    <citation type="journal article" date="2018" name="Mol. Biol. Evol.">
        <title>Broad Genomic Sampling Reveals a Smut Pathogenic Ancestry of the Fungal Clade Ustilaginomycotina.</title>
        <authorList>
            <person name="Kijpornyongpan T."/>
            <person name="Mondo S.J."/>
            <person name="Barry K."/>
            <person name="Sandor L."/>
            <person name="Lee J."/>
            <person name="Lipzen A."/>
            <person name="Pangilinan J."/>
            <person name="LaButti K."/>
            <person name="Hainaut M."/>
            <person name="Henrissat B."/>
            <person name="Grigoriev I.V."/>
            <person name="Spatafora J.W."/>
            <person name="Aime M.C."/>
        </authorList>
    </citation>
    <scope>NUCLEOTIDE SEQUENCE [LARGE SCALE GENOMIC DNA]</scope>
    <source>
        <strain evidence="2 3">MCA 4186</strain>
    </source>
</reference>
<dbReference type="RefSeq" id="XP_025596284.1">
    <property type="nucleotide sequence ID" value="XM_025738952.1"/>
</dbReference>
<evidence type="ECO:0000313" key="3">
    <source>
        <dbReference type="Proteomes" id="UP000245946"/>
    </source>
</evidence>
<name>A0A316Z705_9BASI</name>
<protein>
    <submittedName>
        <fullName evidence="2">Uncharacterized protein</fullName>
    </submittedName>
</protein>
<evidence type="ECO:0000256" key="1">
    <source>
        <dbReference type="SAM" id="MobiDB-lite"/>
    </source>
</evidence>